<evidence type="ECO:0000256" key="8">
    <source>
        <dbReference type="RuleBase" id="RU361215"/>
    </source>
</evidence>
<dbReference type="SUPFAM" id="SSF54001">
    <property type="entry name" value="Cysteine proteinases"/>
    <property type="match status" value="1"/>
</dbReference>
<evidence type="ECO:0000256" key="5">
    <source>
        <dbReference type="ARBA" id="ARBA00022801"/>
    </source>
</evidence>
<gene>
    <name evidence="10" type="ORF">LALA0_S02e10968g</name>
</gene>
<evidence type="ECO:0000259" key="9">
    <source>
        <dbReference type="PROSITE" id="PS52048"/>
    </source>
</evidence>
<dbReference type="EC" id="3.4.19.12" evidence="8"/>
<feature type="active site" description="Proton donor" evidence="7">
    <location>
        <position position="173"/>
    </location>
</feature>
<dbReference type="HOGENOM" id="CLU_054406_0_2_1"/>
<evidence type="ECO:0000256" key="6">
    <source>
        <dbReference type="ARBA" id="ARBA00022807"/>
    </source>
</evidence>
<keyword evidence="11" id="KW-1185">Reference proteome</keyword>
<dbReference type="AlphaFoldDB" id="A0A0C7MUQ8"/>
<name>A0A0C7MUQ8_9SACH</name>
<feature type="active site" description="Nucleophile" evidence="7">
    <location>
        <position position="100"/>
    </location>
</feature>
<dbReference type="GeneID" id="34684707"/>
<comment type="similarity">
    <text evidence="2 7 8">Belongs to the peptidase C12 family.</text>
</comment>
<keyword evidence="4 7" id="KW-0833">Ubl conjugation pathway</keyword>
<dbReference type="RefSeq" id="XP_022627522.1">
    <property type="nucleotide sequence ID" value="XM_022774059.1"/>
</dbReference>
<keyword evidence="6 7" id="KW-0788">Thiol protease</keyword>
<feature type="site" description="Important for enzyme activity" evidence="7">
    <location>
        <position position="188"/>
    </location>
</feature>
<dbReference type="OrthoDB" id="427186at2759"/>
<dbReference type="InterPro" id="IPR001578">
    <property type="entry name" value="Peptidase_C12_UCH"/>
</dbReference>
<dbReference type="InterPro" id="IPR036959">
    <property type="entry name" value="Peptidase_C12_UCH_sf"/>
</dbReference>
<dbReference type="STRING" id="1245769.A0A0C7MUQ8"/>
<evidence type="ECO:0000313" key="10">
    <source>
        <dbReference type="EMBL" id="CEP61286.1"/>
    </source>
</evidence>
<keyword evidence="3 7" id="KW-0645">Protease</keyword>
<sequence length="241" mass="27108">MSPQRSVVPLESNPEIFTSFAHSLGLSSNYAFHDIYSLTDPDLMAFLPRPMKAIILLFPLNSFFEAAKDDSGDQTAVLDPRDSTIKQNPVWLKQTVRNACGLYALLHSLSNNPEVLEKDSKLEHFLTHNKRADNRYADEETDAFIVSISEMYNENSSLGQTEAPSAEDEVDLHFITFIEFQGHLYEMDGRRPNGAKLIGRASSGDLLEDPLVKKSAQWYMDNADESSKMQFSLLGLAPNWD</sequence>
<evidence type="ECO:0000313" key="11">
    <source>
        <dbReference type="Proteomes" id="UP000054304"/>
    </source>
</evidence>
<evidence type="ECO:0000256" key="2">
    <source>
        <dbReference type="ARBA" id="ARBA00009326"/>
    </source>
</evidence>
<dbReference type="GO" id="GO:0016579">
    <property type="term" value="P:protein deubiquitination"/>
    <property type="evidence" value="ECO:0007669"/>
    <property type="project" value="TreeGrafter"/>
</dbReference>
<dbReference type="MEROPS" id="C12.002"/>
<dbReference type="InterPro" id="IPR057254">
    <property type="entry name" value="UCH_AS"/>
</dbReference>
<dbReference type="PROSITE" id="PS52048">
    <property type="entry name" value="UCH_DOMAIN"/>
    <property type="match status" value="1"/>
</dbReference>
<dbReference type="FunFam" id="3.40.532.10:FF:000006">
    <property type="entry name" value="Ubiquitin carboxyl-terminal hydrolase"/>
    <property type="match status" value="1"/>
</dbReference>
<dbReference type="Proteomes" id="UP000054304">
    <property type="component" value="Unassembled WGS sequence"/>
</dbReference>
<accession>A0A0C7MUQ8</accession>
<protein>
    <recommendedName>
        <fullName evidence="8">Ubiquitin carboxyl-terminal hydrolase</fullName>
        <ecNumber evidence="8">3.4.19.12</ecNumber>
    </recommendedName>
</protein>
<feature type="site" description="Transition state stabilizer" evidence="7">
    <location>
        <position position="94"/>
    </location>
</feature>
<evidence type="ECO:0000256" key="4">
    <source>
        <dbReference type="ARBA" id="ARBA00022786"/>
    </source>
</evidence>
<keyword evidence="5 7" id="KW-0378">Hydrolase</keyword>
<evidence type="ECO:0000256" key="1">
    <source>
        <dbReference type="ARBA" id="ARBA00000707"/>
    </source>
</evidence>
<dbReference type="PRINTS" id="PR00707">
    <property type="entry name" value="UBCTHYDRLASE"/>
</dbReference>
<evidence type="ECO:0000256" key="7">
    <source>
        <dbReference type="PROSITE-ProRule" id="PRU01393"/>
    </source>
</evidence>
<dbReference type="Gene3D" id="3.40.532.10">
    <property type="entry name" value="Peptidase C12, ubiquitin carboxyl-terminal hydrolase"/>
    <property type="match status" value="1"/>
</dbReference>
<feature type="domain" description="UCH catalytic" evidence="9">
    <location>
        <begin position="6"/>
        <end position="238"/>
    </location>
</feature>
<reference evidence="10 11" key="1">
    <citation type="submission" date="2014-12" db="EMBL/GenBank/DDBJ databases">
        <authorList>
            <person name="Neuveglise Cecile"/>
        </authorList>
    </citation>
    <scope>NUCLEOTIDE SEQUENCE [LARGE SCALE GENOMIC DNA]</scope>
    <source>
        <strain evidence="10 11">CBS 12615</strain>
    </source>
</reference>
<proteinExistence type="inferred from homology"/>
<dbReference type="PANTHER" id="PTHR10589">
    <property type="entry name" value="UBIQUITIN CARBOXYL-TERMINAL HYDROLASE"/>
    <property type="match status" value="1"/>
</dbReference>
<dbReference type="InterPro" id="IPR038765">
    <property type="entry name" value="Papain-like_cys_pep_sf"/>
</dbReference>
<dbReference type="GO" id="GO:0005737">
    <property type="term" value="C:cytoplasm"/>
    <property type="evidence" value="ECO:0007669"/>
    <property type="project" value="TreeGrafter"/>
</dbReference>
<dbReference type="Pfam" id="PF01088">
    <property type="entry name" value="Peptidase_C12"/>
    <property type="match status" value="1"/>
</dbReference>
<organism evidence="10 11">
    <name type="scientific">Lachancea lanzarotensis</name>
    <dbReference type="NCBI Taxonomy" id="1245769"/>
    <lineage>
        <taxon>Eukaryota</taxon>
        <taxon>Fungi</taxon>
        <taxon>Dikarya</taxon>
        <taxon>Ascomycota</taxon>
        <taxon>Saccharomycotina</taxon>
        <taxon>Saccharomycetes</taxon>
        <taxon>Saccharomycetales</taxon>
        <taxon>Saccharomycetaceae</taxon>
        <taxon>Lachancea</taxon>
    </lineage>
</organism>
<dbReference type="EMBL" id="LN736361">
    <property type="protein sequence ID" value="CEP61286.1"/>
    <property type="molecule type" value="Genomic_DNA"/>
</dbReference>
<dbReference type="PROSITE" id="PS00140">
    <property type="entry name" value="UCH_1"/>
    <property type="match status" value="1"/>
</dbReference>
<dbReference type="GO" id="GO:0004843">
    <property type="term" value="F:cysteine-type deubiquitinase activity"/>
    <property type="evidence" value="ECO:0007669"/>
    <property type="project" value="UniProtKB-UniRule"/>
</dbReference>
<evidence type="ECO:0000256" key="3">
    <source>
        <dbReference type="ARBA" id="ARBA00022670"/>
    </source>
</evidence>
<dbReference type="PANTHER" id="PTHR10589:SF17">
    <property type="entry name" value="UBIQUITIN CARBOXYL-TERMINAL HYDROLASE"/>
    <property type="match status" value="1"/>
</dbReference>
<dbReference type="GO" id="GO:0006511">
    <property type="term" value="P:ubiquitin-dependent protein catabolic process"/>
    <property type="evidence" value="ECO:0007669"/>
    <property type="project" value="UniProtKB-UniRule"/>
</dbReference>
<comment type="catalytic activity">
    <reaction evidence="1 7 8">
        <text>Thiol-dependent hydrolysis of ester, thioester, amide, peptide and isopeptide bonds formed by the C-terminal Gly of ubiquitin (a 76-residue protein attached to proteins as an intracellular targeting signal).</text>
        <dbReference type="EC" id="3.4.19.12"/>
    </reaction>
</comment>